<dbReference type="OrthoDB" id="411871at2759"/>
<evidence type="ECO:0000256" key="1">
    <source>
        <dbReference type="SAM" id="MobiDB-lite"/>
    </source>
</evidence>
<accession>A0A4C2AEM4</accession>
<proteinExistence type="predicted"/>
<evidence type="ECO:0000313" key="2">
    <source>
        <dbReference type="EMBL" id="GBP97435.1"/>
    </source>
</evidence>
<organism evidence="2 3">
    <name type="scientific">Eumeta variegata</name>
    <name type="common">Bagworm moth</name>
    <name type="synonym">Eumeta japonica</name>
    <dbReference type="NCBI Taxonomy" id="151549"/>
    <lineage>
        <taxon>Eukaryota</taxon>
        <taxon>Metazoa</taxon>
        <taxon>Ecdysozoa</taxon>
        <taxon>Arthropoda</taxon>
        <taxon>Hexapoda</taxon>
        <taxon>Insecta</taxon>
        <taxon>Pterygota</taxon>
        <taxon>Neoptera</taxon>
        <taxon>Endopterygota</taxon>
        <taxon>Lepidoptera</taxon>
        <taxon>Glossata</taxon>
        <taxon>Ditrysia</taxon>
        <taxon>Tineoidea</taxon>
        <taxon>Psychidae</taxon>
        <taxon>Oiketicinae</taxon>
        <taxon>Eumeta</taxon>
    </lineage>
</organism>
<dbReference type="AlphaFoldDB" id="A0A4C2AEM4"/>
<keyword evidence="3" id="KW-1185">Reference proteome</keyword>
<name>A0A4C2AEM4_EUMVA</name>
<protein>
    <recommendedName>
        <fullName evidence="4">Reverse transcriptase domain-containing protein</fullName>
    </recommendedName>
</protein>
<comment type="caution">
    <text evidence="2">The sequence shown here is derived from an EMBL/GenBank/DDBJ whole genome shotgun (WGS) entry which is preliminary data.</text>
</comment>
<dbReference type="Proteomes" id="UP000299102">
    <property type="component" value="Unassembled WGS sequence"/>
</dbReference>
<dbReference type="EMBL" id="BGZK01002934">
    <property type="protein sequence ID" value="GBP97435.1"/>
    <property type="molecule type" value="Genomic_DNA"/>
</dbReference>
<sequence length="217" mass="23843">MDAALNERTLTTEMVKSVGSCDQLDEVVETYTECIRQACDAAIPRKSSNTRGLKPLVESRVRGLKRDARTKKRRIRNAAPAGGSTWSGSMQARRVIRETGKPGGCPIKTDSGQVIGPDESATLLAETFSLMTVSILTIRIIRKSEGEPTGVVNHPKLRGSARVDPPLPGLRLGLLPVLGKTVERMLVGRLQWHLMPKLQATQYGFTPQRGRRTPFMI</sequence>
<evidence type="ECO:0000313" key="3">
    <source>
        <dbReference type="Proteomes" id="UP000299102"/>
    </source>
</evidence>
<evidence type="ECO:0008006" key="4">
    <source>
        <dbReference type="Google" id="ProtNLM"/>
    </source>
</evidence>
<feature type="region of interest" description="Disordered" evidence="1">
    <location>
        <begin position="62"/>
        <end position="89"/>
    </location>
</feature>
<gene>
    <name evidence="2" type="ORF">EVAR_61141_1</name>
</gene>
<reference evidence="2 3" key="1">
    <citation type="journal article" date="2019" name="Commun. Biol.">
        <title>The bagworm genome reveals a unique fibroin gene that provides high tensile strength.</title>
        <authorList>
            <person name="Kono N."/>
            <person name="Nakamura H."/>
            <person name="Ohtoshi R."/>
            <person name="Tomita M."/>
            <person name="Numata K."/>
            <person name="Arakawa K."/>
        </authorList>
    </citation>
    <scope>NUCLEOTIDE SEQUENCE [LARGE SCALE GENOMIC DNA]</scope>
</reference>